<keyword evidence="3" id="KW-1185">Reference proteome</keyword>
<evidence type="ECO:0000313" key="3">
    <source>
        <dbReference type="Proteomes" id="UP001187192"/>
    </source>
</evidence>
<proteinExistence type="predicted"/>
<comment type="caution">
    <text evidence="2">The sequence shown here is derived from an EMBL/GenBank/DDBJ whole genome shotgun (WGS) entry which is preliminary data.</text>
</comment>
<sequence length="170" mass="18514">MKFPTDDGIGVFRGNQEGARKCYMEAKNKVCRKAPAPATVATILVVDEAGAPSGEVKPLADLDPRIPEEEIRALPVEDLIPFQLDPERPERTNAEADALARLASGNDLEGLVSFSIEKLDQPSIDREEMVIVAKTPRPGWTQSPDISLNPNYLKTEKRPGGSGTLRPSTH</sequence>
<dbReference type="Proteomes" id="UP001187192">
    <property type="component" value="Unassembled WGS sequence"/>
</dbReference>
<reference evidence="2" key="1">
    <citation type="submission" date="2023-07" db="EMBL/GenBank/DDBJ databases">
        <title>draft genome sequence of fig (Ficus carica).</title>
        <authorList>
            <person name="Takahashi T."/>
            <person name="Nishimura K."/>
        </authorList>
    </citation>
    <scope>NUCLEOTIDE SEQUENCE</scope>
</reference>
<gene>
    <name evidence="2" type="ORF">TIFTF001_027585</name>
</gene>
<feature type="region of interest" description="Disordered" evidence="1">
    <location>
        <begin position="135"/>
        <end position="170"/>
    </location>
</feature>
<dbReference type="AlphaFoldDB" id="A0AA88DNA0"/>
<organism evidence="2 3">
    <name type="scientific">Ficus carica</name>
    <name type="common">Common fig</name>
    <dbReference type="NCBI Taxonomy" id="3494"/>
    <lineage>
        <taxon>Eukaryota</taxon>
        <taxon>Viridiplantae</taxon>
        <taxon>Streptophyta</taxon>
        <taxon>Embryophyta</taxon>
        <taxon>Tracheophyta</taxon>
        <taxon>Spermatophyta</taxon>
        <taxon>Magnoliopsida</taxon>
        <taxon>eudicotyledons</taxon>
        <taxon>Gunneridae</taxon>
        <taxon>Pentapetalae</taxon>
        <taxon>rosids</taxon>
        <taxon>fabids</taxon>
        <taxon>Rosales</taxon>
        <taxon>Moraceae</taxon>
        <taxon>Ficeae</taxon>
        <taxon>Ficus</taxon>
    </lineage>
</organism>
<feature type="compositionally biased region" description="Polar residues" evidence="1">
    <location>
        <begin position="140"/>
        <end position="152"/>
    </location>
</feature>
<name>A0AA88DNA0_FICCA</name>
<evidence type="ECO:0000313" key="2">
    <source>
        <dbReference type="EMBL" id="GMN58482.1"/>
    </source>
</evidence>
<accession>A0AA88DNA0</accession>
<evidence type="ECO:0000256" key="1">
    <source>
        <dbReference type="SAM" id="MobiDB-lite"/>
    </source>
</evidence>
<protein>
    <submittedName>
        <fullName evidence="2">Uncharacterized protein</fullName>
    </submittedName>
</protein>
<dbReference type="EMBL" id="BTGU01000078">
    <property type="protein sequence ID" value="GMN58482.1"/>
    <property type="molecule type" value="Genomic_DNA"/>
</dbReference>